<keyword evidence="3" id="KW-0539">Nucleus</keyword>
<accession>A0ABM1Z1U2</accession>
<feature type="region of interest" description="Disordered" evidence="4">
    <location>
        <begin position="1"/>
        <end position="25"/>
    </location>
</feature>
<feature type="region of interest" description="Disordered" evidence="4">
    <location>
        <begin position="44"/>
        <end position="63"/>
    </location>
</feature>
<dbReference type="SUPFAM" id="SSF46689">
    <property type="entry name" value="Homeodomain-like"/>
    <property type="match status" value="2"/>
</dbReference>
<feature type="region of interest" description="Disordered" evidence="4">
    <location>
        <begin position="534"/>
        <end position="571"/>
    </location>
</feature>
<name>A0ABM1Z1U2_AEDAL</name>
<dbReference type="PANTHER" id="PTHR19303">
    <property type="entry name" value="TRANSPOSON"/>
    <property type="match status" value="1"/>
</dbReference>
<dbReference type="Gene3D" id="3.30.420.10">
    <property type="entry name" value="Ribonuclease H-like superfamily/Ribonuclease H"/>
    <property type="match status" value="1"/>
</dbReference>
<keyword evidence="7" id="KW-1185">Reference proteome</keyword>
<evidence type="ECO:0000256" key="3">
    <source>
        <dbReference type="ARBA" id="ARBA00023242"/>
    </source>
</evidence>
<dbReference type="InterPro" id="IPR004875">
    <property type="entry name" value="DDE_SF_endonuclease_dom"/>
</dbReference>
<dbReference type="Gene3D" id="1.10.10.60">
    <property type="entry name" value="Homeodomain-like"/>
    <property type="match status" value="2"/>
</dbReference>
<dbReference type="PROSITE" id="PS51253">
    <property type="entry name" value="HTH_CENPB"/>
    <property type="match status" value="1"/>
</dbReference>
<feature type="compositionally biased region" description="Low complexity" evidence="4">
    <location>
        <begin position="44"/>
        <end position="59"/>
    </location>
</feature>
<evidence type="ECO:0000256" key="4">
    <source>
        <dbReference type="SAM" id="MobiDB-lite"/>
    </source>
</evidence>
<dbReference type="InterPro" id="IPR007889">
    <property type="entry name" value="HTH_Psq"/>
</dbReference>
<dbReference type="GeneID" id="115256761"/>
<evidence type="ECO:0000259" key="5">
    <source>
        <dbReference type="PROSITE" id="PS51253"/>
    </source>
</evidence>
<dbReference type="InterPro" id="IPR009057">
    <property type="entry name" value="Homeodomain-like_sf"/>
</dbReference>
<dbReference type="PANTHER" id="PTHR19303:SF16">
    <property type="entry name" value="JERKY PROTEIN HOMOLOG-LIKE"/>
    <property type="match status" value="1"/>
</dbReference>
<sequence length="615" mass="70298">ISLFLADTSPDTRSSSTPGSSGALSSELVTITASELSSVLASDAASSSKSGQSTSGKATAGAGVKRKHTTLNLVTKMQIIEEAERDELSYEMIAKKYGVATSSVSRYVKNKNSIRENIEKYRGHGIADRKTMKEPCYPLLEEALYVWVLQERERNMIIPPDVLKAKAEKFFRAFQEQGCYAGKTFTGSDGWLRRFRKRYGLRVLIAAGEKASADVDAYLLFKTVLLNKIVEMGLTKSQVYNADESAIFIKMIASRTVALWDESCASGRKLDKTRFTFMPCCNIDGTMKMKLMFIGTAANPREFSRYSKKLLPVSYYHSKKAWMTRQLFRSWFHEEFIPEVRKFSVQHNLEPKALLVLDNCSAHFDGCGDLRSDDGLIQVIYLPPNVTSQCQPMDQSIINAVKLRYKRKLMLFLVLENINLPFMQRLKKVSLRTSIEWLSSAWNEITSTSIENSWKKLIDEFPEAEWQDTSQHDENHLEDIHSLMASIDRLAETETDDDHLQQWLKDDVRDSDGNPAWFTTEVFEDAEIVKSTLNKSHDPQYEEEEWLEDPPEEDADIQYESQSSSAENSQCSEFQKALDSLDYLIEYVKHDLSEVSKLKLLRMNLIENEWKKRNM</sequence>
<dbReference type="SMART" id="SM00674">
    <property type="entry name" value="CENPB"/>
    <property type="match status" value="1"/>
</dbReference>
<evidence type="ECO:0000256" key="1">
    <source>
        <dbReference type="ARBA" id="ARBA00004123"/>
    </source>
</evidence>
<comment type="subcellular location">
    <subcellularLocation>
        <location evidence="1">Nucleus</location>
    </subcellularLocation>
</comment>
<dbReference type="Pfam" id="PF03184">
    <property type="entry name" value="DDE_1"/>
    <property type="match status" value="1"/>
</dbReference>
<protein>
    <recommendedName>
        <fullName evidence="5">HTH CENPB-type domain-containing protein</fullName>
    </recommendedName>
</protein>
<reference evidence="7" key="1">
    <citation type="journal article" date="2015" name="Proc. Natl. Acad. Sci. U.S.A.">
        <title>Genome sequence of the Asian Tiger mosquito, Aedes albopictus, reveals insights into its biology, genetics, and evolution.</title>
        <authorList>
            <person name="Chen X.G."/>
            <person name="Jiang X."/>
            <person name="Gu J."/>
            <person name="Xu M."/>
            <person name="Wu Y."/>
            <person name="Deng Y."/>
            <person name="Zhang C."/>
            <person name="Bonizzoni M."/>
            <person name="Dermauw W."/>
            <person name="Vontas J."/>
            <person name="Armbruster P."/>
            <person name="Huang X."/>
            <person name="Yang Y."/>
            <person name="Zhang H."/>
            <person name="He W."/>
            <person name="Peng H."/>
            <person name="Liu Y."/>
            <person name="Wu K."/>
            <person name="Chen J."/>
            <person name="Lirakis M."/>
            <person name="Topalis P."/>
            <person name="Van Leeuwen T."/>
            <person name="Hall A.B."/>
            <person name="Jiang X."/>
            <person name="Thorpe C."/>
            <person name="Mueller R.L."/>
            <person name="Sun C."/>
            <person name="Waterhouse R.M."/>
            <person name="Yan G."/>
            <person name="Tu Z.J."/>
            <person name="Fang X."/>
            <person name="James A.A."/>
        </authorList>
    </citation>
    <scope>NUCLEOTIDE SEQUENCE [LARGE SCALE GENOMIC DNA]</scope>
    <source>
        <strain evidence="7">Foshan</strain>
    </source>
</reference>
<feature type="compositionally biased region" description="Low complexity" evidence="4">
    <location>
        <begin position="558"/>
        <end position="571"/>
    </location>
</feature>
<dbReference type="InterPro" id="IPR050863">
    <property type="entry name" value="CenT-Element_Derived"/>
</dbReference>
<feature type="domain" description="HTH CENPB-type" evidence="5">
    <location>
        <begin position="128"/>
        <end position="205"/>
    </location>
</feature>
<dbReference type="Pfam" id="PF04218">
    <property type="entry name" value="CENP-B_N"/>
    <property type="match status" value="1"/>
</dbReference>
<dbReference type="RefSeq" id="XP_062709155.1">
    <property type="nucleotide sequence ID" value="XM_062853171.1"/>
</dbReference>
<feature type="compositionally biased region" description="Acidic residues" evidence="4">
    <location>
        <begin position="541"/>
        <end position="557"/>
    </location>
</feature>
<organism evidence="6 7">
    <name type="scientific">Aedes albopictus</name>
    <name type="common">Asian tiger mosquito</name>
    <name type="synonym">Stegomyia albopicta</name>
    <dbReference type="NCBI Taxonomy" id="7160"/>
    <lineage>
        <taxon>Eukaryota</taxon>
        <taxon>Metazoa</taxon>
        <taxon>Ecdysozoa</taxon>
        <taxon>Arthropoda</taxon>
        <taxon>Hexapoda</taxon>
        <taxon>Insecta</taxon>
        <taxon>Pterygota</taxon>
        <taxon>Neoptera</taxon>
        <taxon>Endopterygota</taxon>
        <taxon>Diptera</taxon>
        <taxon>Nematocera</taxon>
        <taxon>Culicoidea</taxon>
        <taxon>Culicidae</taxon>
        <taxon>Culicinae</taxon>
        <taxon>Aedini</taxon>
        <taxon>Aedes</taxon>
        <taxon>Stegomyia</taxon>
    </lineage>
</organism>
<keyword evidence="2" id="KW-0238">DNA-binding</keyword>
<proteinExistence type="predicted"/>
<evidence type="ECO:0000256" key="2">
    <source>
        <dbReference type="ARBA" id="ARBA00023125"/>
    </source>
</evidence>
<dbReference type="Pfam" id="PF03221">
    <property type="entry name" value="HTH_Tnp_Tc5"/>
    <property type="match status" value="1"/>
</dbReference>
<evidence type="ECO:0000313" key="6">
    <source>
        <dbReference type="EnsemblMetazoa" id="AALFPA23_014191.P20620"/>
    </source>
</evidence>
<reference evidence="6" key="2">
    <citation type="submission" date="2025-05" db="UniProtKB">
        <authorList>
            <consortium name="EnsemblMetazoa"/>
        </authorList>
    </citation>
    <scope>IDENTIFICATION</scope>
    <source>
        <strain evidence="6">Foshan</strain>
    </source>
</reference>
<evidence type="ECO:0000313" key="7">
    <source>
        <dbReference type="Proteomes" id="UP000069940"/>
    </source>
</evidence>
<dbReference type="Proteomes" id="UP000069940">
    <property type="component" value="Unassembled WGS sequence"/>
</dbReference>
<dbReference type="InterPro" id="IPR036397">
    <property type="entry name" value="RNaseH_sf"/>
</dbReference>
<dbReference type="EnsemblMetazoa" id="AALFPA23_014191.R20620">
    <property type="protein sequence ID" value="AALFPA23_014191.P20620"/>
    <property type="gene ID" value="AALFPA23_014191"/>
</dbReference>
<dbReference type="InterPro" id="IPR006600">
    <property type="entry name" value="HTH_CenpB_DNA-bd_dom"/>
</dbReference>